<protein>
    <submittedName>
        <fullName evidence="1">Uncharacterized protein</fullName>
    </submittedName>
</protein>
<evidence type="ECO:0000313" key="2">
    <source>
        <dbReference type="EMBL" id="AMP14462.1"/>
    </source>
</evidence>
<dbReference type="KEGG" id="cpra:CPter91_3176"/>
<proteinExistence type="predicted"/>
<dbReference type="Proteomes" id="UP000074561">
    <property type="component" value="Chromosome"/>
</dbReference>
<accession>A0A127QXJ5</accession>
<dbReference type="EMBL" id="CP013234">
    <property type="protein sequence ID" value="AMP05510.1"/>
    <property type="molecule type" value="Genomic_DNA"/>
</dbReference>
<dbReference type="AlphaFoldDB" id="A0A127QXJ5"/>
<gene>
    <name evidence="2" type="ORF">CPter291_2201</name>
    <name evidence="1" type="ORF">CPter91_3176</name>
</gene>
<keyword evidence="4" id="KW-1185">Reference proteome</keyword>
<dbReference type="EMBL" id="CP013236">
    <property type="protein sequence ID" value="AMP14462.1"/>
    <property type="molecule type" value="Genomic_DNA"/>
</dbReference>
<evidence type="ECO:0000313" key="4">
    <source>
        <dbReference type="Proteomes" id="UP000074914"/>
    </source>
</evidence>
<organism evidence="1 3">
    <name type="scientific">Collimonas pratensis</name>
    <dbReference type="NCBI Taxonomy" id="279113"/>
    <lineage>
        <taxon>Bacteria</taxon>
        <taxon>Pseudomonadati</taxon>
        <taxon>Pseudomonadota</taxon>
        <taxon>Betaproteobacteria</taxon>
        <taxon>Burkholderiales</taxon>
        <taxon>Oxalobacteraceae</taxon>
        <taxon>Collimonas</taxon>
    </lineage>
</organism>
<name>A0A127QXJ5_9BURK</name>
<evidence type="ECO:0000313" key="3">
    <source>
        <dbReference type="Proteomes" id="UP000074561"/>
    </source>
</evidence>
<evidence type="ECO:0000313" key="1">
    <source>
        <dbReference type="EMBL" id="AMP05510.1"/>
    </source>
</evidence>
<reference evidence="3 4" key="1">
    <citation type="submission" date="2015-11" db="EMBL/GenBank/DDBJ databases">
        <title>Exploring the genomic traits of fungus-feeding bacterial genus Collimonas.</title>
        <authorList>
            <person name="Song C."/>
            <person name="Schmidt R."/>
            <person name="de Jager V."/>
            <person name="Krzyzanowska D."/>
            <person name="Jongedijk E."/>
            <person name="Cankar K."/>
            <person name="Beekwilder J."/>
            <person name="van Veen A."/>
            <person name="de Boer W."/>
            <person name="van Veen J.A."/>
            <person name="Garbeva P."/>
        </authorList>
    </citation>
    <scope>NUCLEOTIDE SEQUENCE [LARGE SCALE GENOMIC DNA]</scope>
    <source>
        <strain evidence="2 4">Ter291</strain>
        <strain evidence="1 3">Ter91</strain>
    </source>
</reference>
<dbReference type="Proteomes" id="UP000074914">
    <property type="component" value="Chromosome"/>
</dbReference>
<sequence>MRKYNHIPQRQERQLSLFSKCRSRHGEPYQKNLLMMLARVAENQAPVSTINHHFYGSLQESPRFCVGQ</sequence>